<feature type="binding site" evidence="10">
    <location>
        <begin position="176"/>
        <end position="177"/>
    </location>
    <ligand>
        <name>substrate</name>
    </ligand>
</feature>
<dbReference type="GO" id="GO:0009117">
    <property type="term" value="P:nucleotide metabolic process"/>
    <property type="evidence" value="ECO:0007669"/>
    <property type="project" value="UniProtKB-KW"/>
</dbReference>
<dbReference type="InterPro" id="IPR020922">
    <property type="entry name" value="dITP/XTP_pyrophosphatase"/>
</dbReference>
<comment type="catalytic activity">
    <reaction evidence="9 10">
        <text>XTP + H2O = XMP + diphosphate + H(+)</text>
        <dbReference type="Rhea" id="RHEA:28610"/>
        <dbReference type="ChEBI" id="CHEBI:15377"/>
        <dbReference type="ChEBI" id="CHEBI:15378"/>
        <dbReference type="ChEBI" id="CHEBI:33019"/>
        <dbReference type="ChEBI" id="CHEBI:57464"/>
        <dbReference type="ChEBI" id="CHEBI:61314"/>
        <dbReference type="EC" id="3.6.1.66"/>
    </reaction>
</comment>
<feature type="binding site" evidence="10">
    <location>
        <position position="171"/>
    </location>
    <ligand>
        <name>substrate</name>
    </ligand>
</feature>
<dbReference type="HAMAP" id="MF_01405">
    <property type="entry name" value="Non_canon_purine_NTPase"/>
    <property type="match status" value="1"/>
</dbReference>
<dbReference type="EMBL" id="AAOG01000003">
    <property type="protein sequence ID" value="EAR12110.1"/>
    <property type="molecule type" value="Genomic_DNA"/>
</dbReference>
<feature type="binding site" evidence="10">
    <location>
        <begin position="148"/>
        <end position="151"/>
    </location>
    <ligand>
        <name>substrate</name>
    </ligand>
</feature>
<comment type="function">
    <text evidence="10">Pyrophosphatase that catalyzes the hydrolysis of nucleoside triphosphates to their monophosphate derivatives, with a high preference for the non-canonical purine nucleotides XTP (xanthosine triphosphate), dITP (deoxyinosine triphosphate) and ITP. Seems to function as a house-cleaning enzyme that removes non-canonical purine nucleotides from the nucleotide pool, thus preventing their incorporation into DNA/RNA and avoiding chromosomal lesions.</text>
</comment>
<comment type="cofactor">
    <cofactor evidence="10">
        <name>Mg(2+)</name>
        <dbReference type="ChEBI" id="CHEBI:18420"/>
    </cofactor>
    <text evidence="10">Binds 1 Mg(2+) ion per subunit.</text>
</comment>
<dbReference type="GO" id="GO:0000166">
    <property type="term" value="F:nucleotide binding"/>
    <property type="evidence" value="ECO:0007669"/>
    <property type="project" value="UniProtKB-KW"/>
</dbReference>
<evidence type="ECO:0000256" key="6">
    <source>
        <dbReference type="ARBA" id="ARBA00022842"/>
    </source>
</evidence>
<reference evidence="12 13" key="1">
    <citation type="submission" date="2006-02" db="EMBL/GenBank/DDBJ databases">
        <authorList>
            <person name="Murray A."/>
            <person name="Staley J."/>
            <person name="Ferriera S."/>
            <person name="Johnson J."/>
            <person name="Kravitz S."/>
            <person name="Halpern A."/>
            <person name="Remington K."/>
            <person name="Beeson K."/>
            <person name="Tran B."/>
            <person name="Rogers Y.-H."/>
            <person name="Friedman R."/>
            <person name="Venter J.C."/>
        </authorList>
    </citation>
    <scope>NUCLEOTIDE SEQUENCE [LARGE SCALE GENOMIC DNA]</scope>
    <source>
        <strain evidence="12 13">23-P</strain>
    </source>
</reference>
<dbReference type="GO" id="GO:0035870">
    <property type="term" value="F:dITP diphosphatase activity"/>
    <property type="evidence" value="ECO:0007669"/>
    <property type="project" value="UniProtKB-UniRule"/>
</dbReference>
<keyword evidence="5 10" id="KW-0378">Hydrolase</keyword>
<evidence type="ECO:0000313" key="12">
    <source>
        <dbReference type="EMBL" id="EAR12110.1"/>
    </source>
</evidence>
<feature type="binding site" evidence="10">
    <location>
        <begin position="7"/>
        <end position="12"/>
    </location>
    <ligand>
        <name>substrate</name>
    </ligand>
</feature>
<evidence type="ECO:0000256" key="10">
    <source>
        <dbReference type="HAMAP-Rule" id="MF_01405"/>
    </source>
</evidence>
<comment type="similarity">
    <text evidence="1 10 11">Belongs to the HAM1 NTPase family.</text>
</comment>
<dbReference type="EC" id="3.6.1.66" evidence="10"/>
<organism evidence="12 13">
    <name type="scientific">Polaribacter irgensii 23-P</name>
    <dbReference type="NCBI Taxonomy" id="313594"/>
    <lineage>
        <taxon>Bacteria</taxon>
        <taxon>Pseudomonadati</taxon>
        <taxon>Bacteroidota</taxon>
        <taxon>Flavobacteriia</taxon>
        <taxon>Flavobacteriales</taxon>
        <taxon>Flavobacteriaceae</taxon>
    </lineage>
</organism>
<dbReference type="CDD" id="cd00515">
    <property type="entry name" value="HAM1"/>
    <property type="match status" value="1"/>
</dbReference>
<keyword evidence="13" id="KW-1185">Reference proteome</keyword>
<feature type="active site" description="Proton acceptor" evidence="10">
    <location>
        <position position="68"/>
    </location>
</feature>
<evidence type="ECO:0000256" key="4">
    <source>
        <dbReference type="ARBA" id="ARBA00022741"/>
    </source>
</evidence>
<dbReference type="Gene3D" id="3.90.950.10">
    <property type="match status" value="1"/>
</dbReference>
<gene>
    <name evidence="12" type="ORF">PI23P_12272</name>
</gene>
<dbReference type="GO" id="GO:0017111">
    <property type="term" value="F:ribonucleoside triphosphate phosphatase activity"/>
    <property type="evidence" value="ECO:0007669"/>
    <property type="project" value="InterPro"/>
</dbReference>
<evidence type="ECO:0000256" key="8">
    <source>
        <dbReference type="ARBA" id="ARBA00051875"/>
    </source>
</evidence>
<accession>A4C1V7</accession>
<comment type="catalytic activity">
    <reaction evidence="10">
        <text>ITP + H2O = IMP + diphosphate + H(+)</text>
        <dbReference type="Rhea" id="RHEA:29399"/>
        <dbReference type="ChEBI" id="CHEBI:15377"/>
        <dbReference type="ChEBI" id="CHEBI:15378"/>
        <dbReference type="ChEBI" id="CHEBI:33019"/>
        <dbReference type="ChEBI" id="CHEBI:58053"/>
        <dbReference type="ChEBI" id="CHEBI:61402"/>
        <dbReference type="EC" id="3.6.1.66"/>
    </reaction>
</comment>
<dbReference type="GO" id="GO:0036222">
    <property type="term" value="F:XTP diphosphatase activity"/>
    <property type="evidence" value="ECO:0007669"/>
    <property type="project" value="UniProtKB-UniRule"/>
</dbReference>
<dbReference type="eggNOG" id="COG0127">
    <property type="taxonomic scope" value="Bacteria"/>
</dbReference>
<dbReference type="STRING" id="313594.PI23P_12272"/>
<evidence type="ECO:0000256" key="9">
    <source>
        <dbReference type="ARBA" id="ARBA00052017"/>
    </source>
</evidence>
<dbReference type="SUPFAM" id="SSF52972">
    <property type="entry name" value="ITPase-like"/>
    <property type="match status" value="1"/>
</dbReference>
<dbReference type="NCBIfam" id="TIGR00042">
    <property type="entry name" value="RdgB/HAM1 family non-canonical purine NTP pyrophosphatase"/>
    <property type="match status" value="1"/>
</dbReference>
<dbReference type="Pfam" id="PF01725">
    <property type="entry name" value="Ham1p_like"/>
    <property type="match status" value="1"/>
</dbReference>
<evidence type="ECO:0000256" key="7">
    <source>
        <dbReference type="ARBA" id="ARBA00023080"/>
    </source>
</evidence>
<keyword evidence="4 10" id="KW-0547">Nucleotide-binding</keyword>
<evidence type="ECO:0000256" key="3">
    <source>
        <dbReference type="ARBA" id="ARBA00022723"/>
    </source>
</evidence>
<dbReference type="Proteomes" id="UP000003053">
    <property type="component" value="Unassembled WGS sequence"/>
</dbReference>
<evidence type="ECO:0000313" key="13">
    <source>
        <dbReference type="Proteomes" id="UP000003053"/>
    </source>
</evidence>
<dbReference type="GO" id="GO:0005829">
    <property type="term" value="C:cytosol"/>
    <property type="evidence" value="ECO:0007669"/>
    <property type="project" value="TreeGrafter"/>
</dbReference>
<dbReference type="GO" id="GO:0036220">
    <property type="term" value="F:ITP diphosphatase activity"/>
    <property type="evidence" value="ECO:0007669"/>
    <property type="project" value="UniProtKB-UniRule"/>
</dbReference>
<dbReference type="AlphaFoldDB" id="A4C1V7"/>
<evidence type="ECO:0000256" key="2">
    <source>
        <dbReference type="ARBA" id="ARBA00011738"/>
    </source>
</evidence>
<dbReference type="FunFam" id="3.90.950.10:FF:000001">
    <property type="entry name" value="dITP/XTP pyrophosphatase"/>
    <property type="match status" value="1"/>
</dbReference>
<feature type="binding site" evidence="10">
    <location>
        <position position="69"/>
    </location>
    <ligand>
        <name>substrate</name>
    </ligand>
</feature>
<evidence type="ECO:0000256" key="11">
    <source>
        <dbReference type="RuleBase" id="RU003781"/>
    </source>
</evidence>
<feature type="binding site" evidence="10">
    <location>
        <position position="39"/>
    </location>
    <ligand>
        <name>Mg(2+)</name>
        <dbReference type="ChEBI" id="CHEBI:18420"/>
    </ligand>
</feature>
<dbReference type="GO" id="GO:0009146">
    <property type="term" value="P:purine nucleoside triphosphate catabolic process"/>
    <property type="evidence" value="ECO:0007669"/>
    <property type="project" value="UniProtKB-UniRule"/>
</dbReference>
<comment type="catalytic activity">
    <reaction evidence="8 10">
        <text>dITP + H2O = dIMP + diphosphate + H(+)</text>
        <dbReference type="Rhea" id="RHEA:28342"/>
        <dbReference type="ChEBI" id="CHEBI:15377"/>
        <dbReference type="ChEBI" id="CHEBI:15378"/>
        <dbReference type="ChEBI" id="CHEBI:33019"/>
        <dbReference type="ChEBI" id="CHEBI:61194"/>
        <dbReference type="ChEBI" id="CHEBI:61382"/>
        <dbReference type="EC" id="3.6.1.66"/>
    </reaction>
</comment>
<dbReference type="OrthoDB" id="9807456at2"/>
<dbReference type="GO" id="GO:0046872">
    <property type="term" value="F:metal ion binding"/>
    <property type="evidence" value="ECO:0007669"/>
    <property type="project" value="UniProtKB-KW"/>
</dbReference>
<keyword evidence="6 10" id="KW-0460">Magnesium</keyword>
<dbReference type="NCBIfam" id="NF011398">
    <property type="entry name" value="PRK14823.1"/>
    <property type="match status" value="1"/>
</dbReference>
<keyword evidence="3 10" id="KW-0479">Metal-binding</keyword>
<dbReference type="InterPro" id="IPR002637">
    <property type="entry name" value="RdgB/HAM1"/>
</dbReference>
<protein>
    <recommendedName>
        <fullName evidence="10">dITP/XTP pyrophosphatase</fullName>
        <ecNumber evidence="10">3.6.1.66</ecNumber>
    </recommendedName>
    <alternativeName>
        <fullName evidence="10">Non-canonical purine NTP pyrophosphatase</fullName>
    </alternativeName>
    <alternativeName>
        <fullName evidence="10">Non-standard purine NTP pyrophosphatase</fullName>
    </alternativeName>
    <alternativeName>
        <fullName evidence="10">Nucleoside-triphosphate diphosphatase</fullName>
    </alternativeName>
    <alternativeName>
        <fullName evidence="10">Nucleoside-triphosphate pyrophosphatase</fullName>
        <shortName evidence="10">NTPase</shortName>
    </alternativeName>
</protein>
<comment type="caution">
    <text evidence="12">The sequence shown here is derived from an EMBL/GenBank/DDBJ whole genome shotgun (WGS) entry which is preliminary data.</text>
</comment>
<feature type="binding site" evidence="10">
    <location>
        <position position="68"/>
    </location>
    <ligand>
        <name>Mg(2+)</name>
        <dbReference type="ChEBI" id="CHEBI:18420"/>
    </ligand>
</feature>
<dbReference type="PANTHER" id="PTHR11067:SF9">
    <property type="entry name" value="INOSINE TRIPHOSPHATE PYROPHOSPHATASE"/>
    <property type="match status" value="1"/>
</dbReference>
<dbReference type="RefSeq" id="WP_004571074.1">
    <property type="nucleotide sequence ID" value="NZ_CH724148.1"/>
</dbReference>
<proteinExistence type="inferred from homology"/>
<keyword evidence="7 10" id="KW-0546">Nucleotide metabolism</keyword>
<dbReference type="InterPro" id="IPR029001">
    <property type="entry name" value="ITPase-like_fam"/>
</dbReference>
<comment type="subunit">
    <text evidence="2 10">Homodimer.</text>
</comment>
<sequence>MKLVFATNNSNKLKEVQEMLPESIQLLGLKDINCKEEVEETSTTLQGNAILKASYITQVFKLDCFADDTGLEVESLDGKPGVYSARFAGTPYNPENNMQKLLKDLQPHKNRKAQFRTVICLHTNGQEFLFEGICKGEILIKKQGTKGFGYDPIFIPEGFTKSFAEMDSLEKNNISHRGIAIKKLVSFLKDKYS</sequence>
<evidence type="ECO:0000256" key="1">
    <source>
        <dbReference type="ARBA" id="ARBA00008023"/>
    </source>
</evidence>
<dbReference type="PANTHER" id="PTHR11067">
    <property type="entry name" value="INOSINE TRIPHOSPHATE PYROPHOSPHATASE/HAM1 PROTEIN"/>
    <property type="match status" value="1"/>
</dbReference>
<dbReference type="HOGENOM" id="CLU_082080_0_2_10"/>
<evidence type="ECO:0000256" key="5">
    <source>
        <dbReference type="ARBA" id="ARBA00022801"/>
    </source>
</evidence>
<name>A4C1V7_9FLAO</name>